<comment type="caution">
    <text evidence="1">The sequence shown here is derived from an EMBL/GenBank/DDBJ whole genome shotgun (WGS) entry which is preliminary data.</text>
</comment>
<accession>A0AAP0IUP2</accession>
<evidence type="ECO:0000313" key="1">
    <source>
        <dbReference type="EMBL" id="KAK9121715.1"/>
    </source>
</evidence>
<gene>
    <name evidence="1" type="ORF">Syun_019332</name>
</gene>
<evidence type="ECO:0000313" key="2">
    <source>
        <dbReference type="Proteomes" id="UP001420932"/>
    </source>
</evidence>
<name>A0AAP0IUP2_9MAGN</name>
<sequence length="209" mass="23284">MNVLESEQLVKENMDYGFLSELIYKIKPKSIYVSSLTPLDFALALLFSTSLSTSISLLKVHATICNASAMLRITTRPLNLLVCWVDGPNGDTMKKHLLRVLQVSHVLEPLSARHYRDSKTSTLWHPHPVSVISECGKVRVDKGERERKTPNNDPRLKKRGKMNVTLGHNHTWASDVGLDRKNGLHTSIPKSAKEQFIALGLGSCMSGPD</sequence>
<protein>
    <submittedName>
        <fullName evidence="1">Uncharacterized protein</fullName>
    </submittedName>
</protein>
<dbReference type="EMBL" id="JBBNAF010000008">
    <property type="protein sequence ID" value="KAK9121715.1"/>
    <property type="molecule type" value="Genomic_DNA"/>
</dbReference>
<keyword evidence="2" id="KW-1185">Reference proteome</keyword>
<dbReference type="AlphaFoldDB" id="A0AAP0IUP2"/>
<organism evidence="1 2">
    <name type="scientific">Stephania yunnanensis</name>
    <dbReference type="NCBI Taxonomy" id="152371"/>
    <lineage>
        <taxon>Eukaryota</taxon>
        <taxon>Viridiplantae</taxon>
        <taxon>Streptophyta</taxon>
        <taxon>Embryophyta</taxon>
        <taxon>Tracheophyta</taxon>
        <taxon>Spermatophyta</taxon>
        <taxon>Magnoliopsida</taxon>
        <taxon>Ranunculales</taxon>
        <taxon>Menispermaceae</taxon>
        <taxon>Menispermoideae</taxon>
        <taxon>Cissampelideae</taxon>
        <taxon>Stephania</taxon>
    </lineage>
</organism>
<dbReference type="Proteomes" id="UP001420932">
    <property type="component" value="Unassembled WGS sequence"/>
</dbReference>
<reference evidence="1 2" key="1">
    <citation type="submission" date="2024-01" db="EMBL/GenBank/DDBJ databases">
        <title>Genome assemblies of Stephania.</title>
        <authorList>
            <person name="Yang L."/>
        </authorList>
    </citation>
    <scope>NUCLEOTIDE SEQUENCE [LARGE SCALE GENOMIC DNA]</scope>
    <source>
        <strain evidence="1">YNDBR</strain>
        <tissue evidence="1">Leaf</tissue>
    </source>
</reference>
<proteinExistence type="predicted"/>